<dbReference type="Pfam" id="PF01593">
    <property type="entry name" value="Amino_oxidase"/>
    <property type="match status" value="1"/>
</dbReference>
<dbReference type="GO" id="GO:0009063">
    <property type="term" value="P:amino acid catabolic process"/>
    <property type="evidence" value="ECO:0007669"/>
    <property type="project" value="TreeGrafter"/>
</dbReference>
<dbReference type="EMBL" id="RBNI01014396">
    <property type="protein sequence ID" value="RUP21594.1"/>
    <property type="molecule type" value="Genomic_DNA"/>
</dbReference>
<dbReference type="PRINTS" id="PR00419">
    <property type="entry name" value="ADXRDTASE"/>
</dbReference>
<dbReference type="SUPFAM" id="SSF51905">
    <property type="entry name" value="FAD/NAD(P)-binding domain"/>
    <property type="match status" value="1"/>
</dbReference>
<dbReference type="OrthoDB" id="7777654at2759"/>
<keyword evidence="2" id="KW-1185">Reference proteome</keyword>
<sequence length="184" mass="21243">MVFELVSHGCLRPGTRFYQYPEGGHPENRQGGQHSPGHINLRSRYHEPMYDHFRHVHDRYKRGEDATLPTCEPGELHVGIIGAGMAGLLSAHILKKAGIKVTIFEVNDRVGGRINTHYFHSDKTQKWQYGEFGAMRLPYQDAQHNPIKEHELVFKVIEYLNKVNKHSGHEDRHIELIKFIFSNP</sequence>
<dbReference type="PANTHER" id="PTHR10742:SF342">
    <property type="entry name" value="AMINE OXIDASE"/>
    <property type="match status" value="1"/>
</dbReference>
<name>A0A433BAH6_9FUNG</name>
<accession>A0A433BAH6</accession>
<feature type="non-terminal residue" evidence="1">
    <location>
        <position position="184"/>
    </location>
</feature>
<evidence type="ECO:0000313" key="1">
    <source>
        <dbReference type="EMBL" id="RUP21594.1"/>
    </source>
</evidence>
<dbReference type="PANTHER" id="PTHR10742">
    <property type="entry name" value="FLAVIN MONOAMINE OXIDASE"/>
    <property type="match status" value="1"/>
</dbReference>
<evidence type="ECO:0000313" key="2">
    <source>
        <dbReference type="Proteomes" id="UP000268093"/>
    </source>
</evidence>
<proteinExistence type="predicted"/>
<reference evidence="1 2" key="1">
    <citation type="journal article" date="2018" name="New Phytol.">
        <title>Phylogenomics of Endogonaceae and evolution of mycorrhizas within Mucoromycota.</title>
        <authorList>
            <person name="Chang Y."/>
            <person name="Desiro A."/>
            <person name="Na H."/>
            <person name="Sandor L."/>
            <person name="Lipzen A."/>
            <person name="Clum A."/>
            <person name="Barry K."/>
            <person name="Grigoriev I.V."/>
            <person name="Martin F.M."/>
            <person name="Stajich J.E."/>
            <person name="Smith M.E."/>
            <person name="Bonito G."/>
            <person name="Spatafora J.W."/>
        </authorList>
    </citation>
    <scope>NUCLEOTIDE SEQUENCE [LARGE SCALE GENOMIC DNA]</scope>
    <source>
        <strain evidence="1 2">GMNB39</strain>
    </source>
</reference>
<dbReference type="Proteomes" id="UP000268093">
    <property type="component" value="Unassembled WGS sequence"/>
</dbReference>
<dbReference type="Gene3D" id="3.50.50.60">
    <property type="entry name" value="FAD/NAD(P)-binding domain"/>
    <property type="match status" value="1"/>
</dbReference>
<comment type="caution">
    <text evidence="1">The sequence shown here is derived from an EMBL/GenBank/DDBJ whole genome shotgun (WGS) entry which is preliminary data.</text>
</comment>
<gene>
    <name evidence="1" type="ORF">BC936DRAFT_139172</name>
</gene>
<dbReference type="InterPro" id="IPR036188">
    <property type="entry name" value="FAD/NAD-bd_sf"/>
</dbReference>
<protein>
    <submittedName>
        <fullName evidence="1">Uncharacterized protein</fullName>
    </submittedName>
</protein>
<organism evidence="1 2">
    <name type="scientific">Jimgerdemannia flammicorona</name>
    <dbReference type="NCBI Taxonomy" id="994334"/>
    <lineage>
        <taxon>Eukaryota</taxon>
        <taxon>Fungi</taxon>
        <taxon>Fungi incertae sedis</taxon>
        <taxon>Mucoromycota</taxon>
        <taxon>Mucoromycotina</taxon>
        <taxon>Endogonomycetes</taxon>
        <taxon>Endogonales</taxon>
        <taxon>Endogonaceae</taxon>
        <taxon>Jimgerdemannia</taxon>
    </lineage>
</organism>
<dbReference type="InterPro" id="IPR002937">
    <property type="entry name" value="Amino_oxidase"/>
</dbReference>
<dbReference type="InterPro" id="IPR050281">
    <property type="entry name" value="Flavin_monoamine_oxidase"/>
</dbReference>
<dbReference type="GO" id="GO:0001716">
    <property type="term" value="F:L-amino-acid oxidase activity"/>
    <property type="evidence" value="ECO:0007669"/>
    <property type="project" value="TreeGrafter"/>
</dbReference>